<accession>A0A2T0MJT9</accession>
<dbReference type="AlphaFoldDB" id="A0A2T0MJT9"/>
<evidence type="ECO:0000313" key="3">
    <source>
        <dbReference type="Proteomes" id="UP000237640"/>
    </source>
</evidence>
<sequence length="241" mass="26198">MKTKTIFSLGTVLMGTLLSSCAQENPYNNDDFSINAVQVTHEKDLAVTVWEIAVDGLAGNTVPNPAGQLDGAPVLGYVFPTSLSSTDVGFGKVEGIVALALTSHPDFDDTPLWDENNDSDFANDGVIWHPHWVILGEDKRVAGGLSVIQFKKADKTVVLPPTNPGMSMYMDSPGYPVLTKNKIIKVVVPDYRIHNTTDFKYDAVTAFMQVNTSDENRPLLGVYDVFSVASGDLSLPYLVKE</sequence>
<comment type="caution">
    <text evidence="2">The sequence shown here is derived from an EMBL/GenBank/DDBJ whole genome shotgun (WGS) entry which is preliminary data.</text>
</comment>
<organism evidence="2 3">
    <name type="scientific">Flagellimonas meridianipacifica</name>
    <dbReference type="NCBI Taxonomy" id="1080225"/>
    <lineage>
        <taxon>Bacteria</taxon>
        <taxon>Pseudomonadati</taxon>
        <taxon>Bacteroidota</taxon>
        <taxon>Flavobacteriia</taxon>
        <taxon>Flavobacteriales</taxon>
        <taxon>Flavobacteriaceae</taxon>
        <taxon>Flagellimonas</taxon>
    </lineage>
</organism>
<dbReference type="Proteomes" id="UP000237640">
    <property type="component" value="Unassembled WGS sequence"/>
</dbReference>
<protein>
    <recommendedName>
        <fullName evidence="4">Lipoprotein</fullName>
    </recommendedName>
</protein>
<keyword evidence="3" id="KW-1185">Reference proteome</keyword>
<name>A0A2T0MJT9_9FLAO</name>
<evidence type="ECO:0008006" key="4">
    <source>
        <dbReference type="Google" id="ProtNLM"/>
    </source>
</evidence>
<dbReference type="PROSITE" id="PS51257">
    <property type="entry name" value="PROKAR_LIPOPROTEIN"/>
    <property type="match status" value="1"/>
</dbReference>
<dbReference type="RefSeq" id="WP_245911965.1">
    <property type="nucleotide sequence ID" value="NZ_PVYX01000001.1"/>
</dbReference>
<evidence type="ECO:0000256" key="1">
    <source>
        <dbReference type="SAM" id="SignalP"/>
    </source>
</evidence>
<reference evidence="2 3" key="1">
    <citation type="submission" date="2018-03" db="EMBL/GenBank/DDBJ databases">
        <title>Genomic Encyclopedia of Archaeal and Bacterial Type Strains, Phase II (KMG-II): from individual species to whole genera.</title>
        <authorList>
            <person name="Goeker M."/>
        </authorList>
    </citation>
    <scope>NUCLEOTIDE SEQUENCE [LARGE SCALE GENOMIC DNA]</scope>
    <source>
        <strain evidence="2 3">DSM 25027</strain>
    </source>
</reference>
<feature type="chain" id="PRO_5015394527" description="Lipoprotein" evidence="1">
    <location>
        <begin position="23"/>
        <end position="241"/>
    </location>
</feature>
<proteinExistence type="predicted"/>
<gene>
    <name evidence="2" type="ORF">CLV81_1854</name>
</gene>
<keyword evidence="1" id="KW-0732">Signal</keyword>
<evidence type="ECO:0000313" key="2">
    <source>
        <dbReference type="EMBL" id="PRX57841.1"/>
    </source>
</evidence>
<dbReference type="EMBL" id="PVYX01000001">
    <property type="protein sequence ID" value="PRX57841.1"/>
    <property type="molecule type" value="Genomic_DNA"/>
</dbReference>
<feature type="signal peptide" evidence="1">
    <location>
        <begin position="1"/>
        <end position="22"/>
    </location>
</feature>